<protein>
    <submittedName>
        <fullName evidence="1">Uncharacterized protein</fullName>
    </submittedName>
</protein>
<proteinExistence type="predicted"/>
<comment type="caution">
    <text evidence="1">The sequence shown here is derived from an EMBL/GenBank/DDBJ whole genome shotgun (WGS) entry which is preliminary data.</text>
</comment>
<reference evidence="1" key="2">
    <citation type="submission" date="2020-09" db="EMBL/GenBank/DDBJ databases">
        <authorList>
            <person name="Sun Q."/>
            <person name="Zhou Y."/>
        </authorList>
    </citation>
    <scope>NUCLEOTIDE SEQUENCE</scope>
    <source>
        <strain evidence="1">CGMCC 1.15448</strain>
    </source>
</reference>
<evidence type="ECO:0000313" key="2">
    <source>
        <dbReference type="Proteomes" id="UP000607559"/>
    </source>
</evidence>
<evidence type="ECO:0000313" key="1">
    <source>
        <dbReference type="EMBL" id="GGB23831.1"/>
    </source>
</evidence>
<name>A0A8J2UIP0_9BACT</name>
<gene>
    <name evidence="1" type="ORF">GCM10011511_54640</name>
</gene>
<sequence>MDKLLDGISVKGIIKPGEVYVFTESESRLDEISGPGLAYTIRSDDELRAALAMEVYLILPVWCDIKDYIGCIKLSDDCYVFQLLIDHDFRPTSKIYSKYLHRVIQFKERLAQVNSDLADVENV</sequence>
<organism evidence="1 2">
    <name type="scientific">Puia dinghuensis</name>
    <dbReference type="NCBI Taxonomy" id="1792502"/>
    <lineage>
        <taxon>Bacteria</taxon>
        <taxon>Pseudomonadati</taxon>
        <taxon>Bacteroidota</taxon>
        <taxon>Chitinophagia</taxon>
        <taxon>Chitinophagales</taxon>
        <taxon>Chitinophagaceae</taxon>
        <taxon>Puia</taxon>
    </lineage>
</organism>
<dbReference type="Proteomes" id="UP000607559">
    <property type="component" value="Unassembled WGS sequence"/>
</dbReference>
<dbReference type="AlphaFoldDB" id="A0A8J2UIP0"/>
<accession>A0A8J2UIP0</accession>
<dbReference type="RefSeq" id="WP_188937798.1">
    <property type="nucleotide sequence ID" value="NZ_BMJC01000007.1"/>
</dbReference>
<reference evidence="1" key="1">
    <citation type="journal article" date="2014" name="Int. J. Syst. Evol. Microbiol.">
        <title>Complete genome sequence of Corynebacterium casei LMG S-19264T (=DSM 44701T), isolated from a smear-ripened cheese.</title>
        <authorList>
            <consortium name="US DOE Joint Genome Institute (JGI-PGF)"/>
            <person name="Walter F."/>
            <person name="Albersmeier A."/>
            <person name="Kalinowski J."/>
            <person name="Ruckert C."/>
        </authorList>
    </citation>
    <scope>NUCLEOTIDE SEQUENCE</scope>
    <source>
        <strain evidence="1">CGMCC 1.15448</strain>
    </source>
</reference>
<keyword evidence="2" id="KW-1185">Reference proteome</keyword>
<dbReference type="EMBL" id="BMJC01000007">
    <property type="protein sequence ID" value="GGB23831.1"/>
    <property type="molecule type" value="Genomic_DNA"/>
</dbReference>